<feature type="compositionally biased region" description="Acidic residues" evidence="1">
    <location>
        <begin position="1"/>
        <end position="10"/>
    </location>
</feature>
<dbReference type="Proteomes" id="UP000004509">
    <property type="component" value="Unassembled WGS sequence"/>
</dbReference>
<proteinExistence type="predicted"/>
<dbReference type="AlphaFoldDB" id="C8PNV6"/>
<reference evidence="2 3" key="1">
    <citation type="submission" date="2009-07" db="EMBL/GenBank/DDBJ databases">
        <authorList>
            <person name="Madupu R."/>
            <person name="Sebastian Y."/>
            <person name="Durkin A.S."/>
            <person name="Torralba M."/>
            <person name="Methe B."/>
            <person name="Sutton G.G."/>
            <person name="Strausberg R.L."/>
            <person name="Nelson K.E."/>
        </authorList>
    </citation>
    <scope>NUCLEOTIDE SEQUENCE [LARGE SCALE GENOMIC DNA]</scope>
    <source>
        <strain evidence="2 3">ATCC 35580</strain>
    </source>
</reference>
<evidence type="ECO:0000256" key="1">
    <source>
        <dbReference type="SAM" id="MobiDB-lite"/>
    </source>
</evidence>
<evidence type="ECO:0000313" key="2">
    <source>
        <dbReference type="EMBL" id="EEV20819.1"/>
    </source>
</evidence>
<protein>
    <submittedName>
        <fullName evidence="2">Uncharacterized protein</fullName>
    </submittedName>
</protein>
<accession>C8PNV6</accession>
<sequence>MIWTENEEKEEGSTTTGGLKREAKGALSPF</sequence>
<feature type="non-terminal residue" evidence="2">
    <location>
        <position position="30"/>
    </location>
</feature>
<evidence type="ECO:0000313" key="3">
    <source>
        <dbReference type="Proteomes" id="UP000004509"/>
    </source>
</evidence>
<dbReference type="EMBL" id="ACYH01000024">
    <property type="protein sequence ID" value="EEV20819.1"/>
    <property type="molecule type" value="Genomic_DNA"/>
</dbReference>
<feature type="region of interest" description="Disordered" evidence="1">
    <location>
        <begin position="1"/>
        <end position="30"/>
    </location>
</feature>
<organism evidence="2 3">
    <name type="scientific">Treponema vincentii ATCC 35580</name>
    <dbReference type="NCBI Taxonomy" id="596324"/>
    <lineage>
        <taxon>Bacteria</taxon>
        <taxon>Pseudomonadati</taxon>
        <taxon>Spirochaetota</taxon>
        <taxon>Spirochaetia</taxon>
        <taxon>Spirochaetales</taxon>
        <taxon>Treponemataceae</taxon>
        <taxon>Treponema</taxon>
    </lineage>
</organism>
<gene>
    <name evidence="2" type="ORF">TREVI0001_1675</name>
</gene>
<name>C8PNV6_9SPIR</name>
<comment type="caution">
    <text evidence="2">The sequence shown here is derived from an EMBL/GenBank/DDBJ whole genome shotgun (WGS) entry which is preliminary data.</text>
</comment>